<comment type="caution">
    <text evidence="3">The sequence shown here is derived from an EMBL/GenBank/DDBJ whole genome shotgun (WGS) entry which is preliminary data.</text>
</comment>
<evidence type="ECO:0000313" key="4">
    <source>
        <dbReference type="Proteomes" id="UP000265750"/>
    </source>
</evidence>
<feature type="region of interest" description="Disordered" evidence="1">
    <location>
        <begin position="1"/>
        <end position="20"/>
    </location>
</feature>
<gene>
    <name evidence="3" type="ORF">D3218_05140</name>
</gene>
<feature type="compositionally biased region" description="Low complexity" evidence="1">
    <location>
        <begin position="125"/>
        <end position="147"/>
    </location>
</feature>
<protein>
    <recommendedName>
        <fullName evidence="5">SH3 domain-containing protein</fullName>
    </recommendedName>
</protein>
<feature type="compositionally biased region" description="Low complexity" evidence="1">
    <location>
        <begin position="107"/>
        <end position="117"/>
    </location>
</feature>
<feature type="region of interest" description="Disordered" evidence="1">
    <location>
        <begin position="221"/>
        <end position="242"/>
    </location>
</feature>
<evidence type="ECO:0000256" key="1">
    <source>
        <dbReference type="SAM" id="MobiDB-lite"/>
    </source>
</evidence>
<evidence type="ECO:0008006" key="5">
    <source>
        <dbReference type="Google" id="ProtNLM"/>
    </source>
</evidence>
<dbReference type="RefSeq" id="WP_119538816.1">
    <property type="nucleotide sequence ID" value="NZ_QYRN01000002.1"/>
</dbReference>
<reference evidence="4" key="1">
    <citation type="submission" date="2018-09" db="EMBL/GenBank/DDBJ databases">
        <authorList>
            <person name="Tuo L."/>
        </authorList>
    </citation>
    <scope>NUCLEOTIDE SEQUENCE [LARGE SCALE GENOMIC DNA]</scope>
    <source>
        <strain evidence="4">M2BS4Y-1</strain>
    </source>
</reference>
<keyword evidence="4" id="KW-1185">Reference proteome</keyword>
<name>A0A3A1WNT9_9HYPH</name>
<evidence type="ECO:0000256" key="2">
    <source>
        <dbReference type="SAM" id="Phobius"/>
    </source>
</evidence>
<dbReference type="AlphaFoldDB" id="A0A3A1WNT9"/>
<dbReference type="Pfam" id="PF06347">
    <property type="entry name" value="SH3_4"/>
    <property type="match status" value="1"/>
</dbReference>
<feature type="compositionally biased region" description="Low complexity" evidence="1">
    <location>
        <begin position="65"/>
        <end position="91"/>
    </location>
</feature>
<dbReference type="Proteomes" id="UP000265750">
    <property type="component" value="Unassembled WGS sequence"/>
</dbReference>
<feature type="compositionally biased region" description="Basic and acidic residues" evidence="1">
    <location>
        <begin position="92"/>
        <end position="104"/>
    </location>
</feature>
<dbReference type="EMBL" id="QYRN01000002">
    <property type="protein sequence ID" value="RIY02739.1"/>
    <property type="molecule type" value="Genomic_DNA"/>
</dbReference>
<feature type="region of interest" description="Disordered" evidence="1">
    <location>
        <begin position="65"/>
        <end position="159"/>
    </location>
</feature>
<accession>A0A3A1WNT9</accession>
<dbReference type="OrthoDB" id="7909155at2"/>
<feature type="compositionally biased region" description="Low complexity" evidence="1">
    <location>
        <begin position="227"/>
        <end position="242"/>
    </location>
</feature>
<evidence type="ECO:0000313" key="3">
    <source>
        <dbReference type="EMBL" id="RIY02739.1"/>
    </source>
</evidence>
<keyword evidence="2" id="KW-1133">Transmembrane helix</keyword>
<keyword evidence="2" id="KW-0472">Membrane</keyword>
<organism evidence="3 4">
    <name type="scientific">Aureimonas flava</name>
    <dbReference type="NCBI Taxonomy" id="2320271"/>
    <lineage>
        <taxon>Bacteria</taxon>
        <taxon>Pseudomonadati</taxon>
        <taxon>Pseudomonadota</taxon>
        <taxon>Alphaproteobacteria</taxon>
        <taxon>Hyphomicrobiales</taxon>
        <taxon>Aurantimonadaceae</taxon>
        <taxon>Aureimonas</taxon>
    </lineage>
</organism>
<keyword evidence="2" id="KW-0812">Transmembrane</keyword>
<sequence length="272" mass="27835">MAQRKPRSRKAAAPRRGAARHRVGPLWWGAGLLALGWIALDANRPMMERHVPQLAMLRLPWDAAETPPARQPAAPRRVAAVPDPARAAARPAEPRQIEPRKAEPRQAAVPARTAVPDARPPRPVPASASASAPAQGQAPAPASASTPASPPPAASAAPAGAHLVTRAPVPLRRAPRAGAPVWMVLDPGRPLRVTRREGGFARVESGIFTGWVDASVLPAPATRETPRPSAQPAPRAAMPTLAAAAARPAAPVPVAGVPGAGVPGAGAPAAGR</sequence>
<feature type="transmembrane region" description="Helical" evidence="2">
    <location>
        <begin position="21"/>
        <end position="40"/>
    </location>
</feature>
<proteinExistence type="predicted"/>
<dbReference type="InterPro" id="IPR010466">
    <property type="entry name" value="DUF1058"/>
</dbReference>